<dbReference type="AlphaFoldDB" id="A0AAP0E9K1"/>
<proteinExistence type="predicted"/>
<gene>
    <name evidence="1" type="ORF">Syun_030299</name>
</gene>
<evidence type="ECO:0000313" key="1">
    <source>
        <dbReference type="EMBL" id="KAK9087905.1"/>
    </source>
</evidence>
<protein>
    <submittedName>
        <fullName evidence="1">Uncharacterized protein</fullName>
    </submittedName>
</protein>
<organism evidence="1 2">
    <name type="scientific">Stephania yunnanensis</name>
    <dbReference type="NCBI Taxonomy" id="152371"/>
    <lineage>
        <taxon>Eukaryota</taxon>
        <taxon>Viridiplantae</taxon>
        <taxon>Streptophyta</taxon>
        <taxon>Embryophyta</taxon>
        <taxon>Tracheophyta</taxon>
        <taxon>Spermatophyta</taxon>
        <taxon>Magnoliopsida</taxon>
        <taxon>Ranunculales</taxon>
        <taxon>Menispermaceae</taxon>
        <taxon>Menispermoideae</taxon>
        <taxon>Cissampelideae</taxon>
        <taxon>Stephania</taxon>
    </lineage>
</organism>
<reference evidence="1 2" key="1">
    <citation type="submission" date="2024-01" db="EMBL/GenBank/DDBJ databases">
        <title>Genome assemblies of Stephania.</title>
        <authorList>
            <person name="Yang L."/>
        </authorList>
    </citation>
    <scope>NUCLEOTIDE SEQUENCE [LARGE SCALE GENOMIC DNA]</scope>
    <source>
        <strain evidence="1">YNDBR</strain>
        <tissue evidence="1">Leaf</tissue>
    </source>
</reference>
<name>A0AAP0E9K1_9MAGN</name>
<comment type="caution">
    <text evidence="1">The sequence shown here is derived from an EMBL/GenBank/DDBJ whole genome shotgun (WGS) entry which is preliminary data.</text>
</comment>
<accession>A0AAP0E9K1</accession>
<sequence length="146" mass="17446">MTSDKSHPNTHHLMWMTGPIDVCCVELKQSSVFMMPLIELAQPRPFTVQENRLNQWSSFGERFKIYTQNTIRLLQSHFLLFVLEGSLSYNFCFEAKKLDVQKFEFEHGWHQFNKTHKGKLLCFNDSRVFLIARRRKKKKKKTMEKC</sequence>
<evidence type="ECO:0000313" key="2">
    <source>
        <dbReference type="Proteomes" id="UP001420932"/>
    </source>
</evidence>
<dbReference type="Proteomes" id="UP001420932">
    <property type="component" value="Unassembled WGS sequence"/>
</dbReference>
<keyword evidence="2" id="KW-1185">Reference proteome</keyword>
<dbReference type="EMBL" id="JBBNAF010000013">
    <property type="protein sequence ID" value="KAK9087905.1"/>
    <property type="molecule type" value="Genomic_DNA"/>
</dbReference>